<evidence type="ECO:0000256" key="1">
    <source>
        <dbReference type="SAM" id="Phobius"/>
    </source>
</evidence>
<proteinExistence type="predicted"/>
<dbReference type="Gramene" id="PRQ51335">
    <property type="protein sequence ID" value="PRQ51335"/>
    <property type="gene ID" value="RchiOBHm_Chr2g0143251"/>
</dbReference>
<comment type="caution">
    <text evidence="2">The sequence shown here is derived from an EMBL/GenBank/DDBJ whole genome shotgun (WGS) entry which is preliminary data.</text>
</comment>
<feature type="transmembrane region" description="Helical" evidence="1">
    <location>
        <begin position="61"/>
        <end position="79"/>
    </location>
</feature>
<gene>
    <name evidence="2" type="ORF">RchiOBHm_Chr2g0143251</name>
</gene>
<keyword evidence="1" id="KW-0472">Membrane</keyword>
<accession>A0A2P6RY31</accession>
<keyword evidence="3" id="KW-1185">Reference proteome</keyword>
<keyword evidence="1" id="KW-0812">Transmembrane</keyword>
<sequence length="96" mass="10971">MPRNRLRFPHTPETSSYFARFYVILVLGCTEVVGLGAEQGIMGNKMLTLDEYVINVTSWKFGTPLVTFIMFLYMLHFVVSKSVLYFKDILGGLPQD</sequence>
<dbReference type="Proteomes" id="UP000238479">
    <property type="component" value="Chromosome 2"/>
</dbReference>
<keyword evidence="1" id="KW-1133">Transmembrane helix</keyword>
<dbReference type="EMBL" id="PDCK01000040">
    <property type="protein sequence ID" value="PRQ51335.1"/>
    <property type="molecule type" value="Genomic_DNA"/>
</dbReference>
<feature type="transmembrane region" description="Helical" evidence="1">
    <location>
        <begin position="21"/>
        <end position="41"/>
    </location>
</feature>
<evidence type="ECO:0000313" key="3">
    <source>
        <dbReference type="Proteomes" id="UP000238479"/>
    </source>
</evidence>
<reference evidence="2 3" key="1">
    <citation type="journal article" date="2018" name="Nat. Genet.">
        <title>The Rosa genome provides new insights in the design of modern roses.</title>
        <authorList>
            <person name="Bendahmane M."/>
        </authorList>
    </citation>
    <scope>NUCLEOTIDE SEQUENCE [LARGE SCALE GENOMIC DNA]</scope>
    <source>
        <strain evidence="3">cv. Old Blush</strain>
    </source>
</reference>
<evidence type="ECO:0000313" key="2">
    <source>
        <dbReference type="EMBL" id="PRQ51335.1"/>
    </source>
</evidence>
<protein>
    <submittedName>
        <fullName evidence="2">Uncharacterized protein</fullName>
    </submittedName>
</protein>
<dbReference type="AlphaFoldDB" id="A0A2P6RY31"/>
<name>A0A2P6RY31_ROSCH</name>
<organism evidence="2 3">
    <name type="scientific">Rosa chinensis</name>
    <name type="common">China rose</name>
    <dbReference type="NCBI Taxonomy" id="74649"/>
    <lineage>
        <taxon>Eukaryota</taxon>
        <taxon>Viridiplantae</taxon>
        <taxon>Streptophyta</taxon>
        <taxon>Embryophyta</taxon>
        <taxon>Tracheophyta</taxon>
        <taxon>Spermatophyta</taxon>
        <taxon>Magnoliopsida</taxon>
        <taxon>eudicotyledons</taxon>
        <taxon>Gunneridae</taxon>
        <taxon>Pentapetalae</taxon>
        <taxon>rosids</taxon>
        <taxon>fabids</taxon>
        <taxon>Rosales</taxon>
        <taxon>Rosaceae</taxon>
        <taxon>Rosoideae</taxon>
        <taxon>Rosoideae incertae sedis</taxon>
        <taxon>Rosa</taxon>
    </lineage>
</organism>